<dbReference type="EC" id="3.4.11.1" evidence="8"/>
<feature type="active site" evidence="8">
    <location>
        <position position="382"/>
    </location>
</feature>
<dbReference type="InterPro" id="IPR000819">
    <property type="entry name" value="Peptidase_M17_C"/>
</dbReference>
<feature type="binding site" evidence="8">
    <location>
        <position position="301"/>
    </location>
    <ligand>
        <name>Mn(2+)</name>
        <dbReference type="ChEBI" id="CHEBI:29035"/>
        <label>2</label>
    </ligand>
</feature>
<accession>A0A5J4K4I5</accession>
<reference evidence="10 11" key="1">
    <citation type="journal article" date="2019" name="Int. J. Syst. Evol. Microbiol.">
        <title>Thermogemmatispora aurantia sp. nov. and Thermogemmatispora argillosa sp. nov., within the class Ktedonobacteria, and emended description of the genus Thermogemmatispora.</title>
        <authorList>
            <person name="Zheng Y."/>
            <person name="Wang C.M."/>
            <person name="Sakai Y."/>
            <person name="Abe K."/>
            <person name="Yokota A."/>
            <person name="Yabe S."/>
        </authorList>
    </citation>
    <scope>NUCLEOTIDE SEQUENCE [LARGE SCALE GENOMIC DNA]</scope>
    <source>
        <strain evidence="10 11">A1-2</strain>
    </source>
</reference>
<comment type="caution">
    <text evidence="10">The sequence shown here is derived from an EMBL/GenBank/DDBJ whole genome shotgun (WGS) entry which is preliminary data.</text>
</comment>
<dbReference type="GO" id="GO:0070006">
    <property type="term" value="F:metalloaminopeptidase activity"/>
    <property type="evidence" value="ECO:0007669"/>
    <property type="project" value="InterPro"/>
</dbReference>
<feature type="binding site" evidence="8">
    <location>
        <position position="301"/>
    </location>
    <ligand>
        <name>Mn(2+)</name>
        <dbReference type="ChEBI" id="CHEBI:29035"/>
        <label>1</label>
    </ligand>
</feature>
<sequence length="531" mass="56478">MCKGASEIVETVELDLRLTNESVTEIACDALVVSAGRPRGSEQARLSAPGQLVDARLEGLLLESCTRGEIKGYSGEITTFYAPGKLAARRVIVLGLGDLERDATRTLRRACATLARQLQEKGARRVVLAIDVTSLQPAPGSPQALTTLAALQAQVEGFLLGLYRFSRYRSDGGREYESAIRELLLQVGLAQRAYDSSTLEAALQRGRILAEATNFARDLVNEPPNILTPGELARRARSMAETWGLAYEVLERPQMEELGMGGLLAVSRGSSEPPYLAILRYRGAPEQAGGLALVGKGITFDSGGLSLKSADGMVTMKGDMAGAAAVLGAIQAIARLKPALNVTAFVPTSENMPDGHSYRPGDILRIMNGKTIEIVNTDAEGRLILADAMSYAAREGLTPIIDVATLTGGIVVALGHVYTGLFSNDTRLSEELIAAGEAVGEKLWRLPLDDEYGEQIKSEVADIKQTGGRPASSITAAKVLEHFAGSAAWAHLDIAGTSFVDSPKPYQEKGATGVAVRTLAEFIMRRAAAQS</sequence>
<dbReference type="NCBIfam" id="NF002083">
    <property type="entry name" value="PRK00913.3-5"/>
    <property type="match status" value="1"/>
</dbReference>
<dbReference type="PRINTS" id="PR00481">
    <property type="entry name" value="LAMNOPPTDASE"/>
</dbReference>
<feature type="active site" evidence="8">
    <location>
        <position position="308"/>
    </location>
</feature>
<keyword evidence="5 8" id="KW-0645">Protease</keyword>
<dbReference type="PROSITE" id="PS00631">
    <property type="entry name" value="CYTOSOL_AP"/>
    <property type="match status" value="1"/>
</dbReference>
<dbReference type="Pfam" id="PF00883">
    <property type="entry name" value="Peptidase_M17"/>
    <property type="match status" value="1"/>
</dbReference>
<dbReference type="AlphaFoldDB" id="A0A5J4K4I5"/>
<dbReference type="InterPro" id="IPR043472">
    <property type="entry name" value="Macro_dom-like"/>
</dbReference>
<proteinExistence type="inferred from homology"/>
<feature type="domain" description="Cytosol aminopeptidase" evidence="9">
    <location>
        <begin position="376"/>
        <end position="383"/>
    </location>
</feature>
<evidence type="ECO:0000256" key="8">
    <source>
        <dbReference type="HAMAP-Rule" id="MF_00181"/>
    </source>
</evidence>
<name>A0A5J4K4I5_9CHLR</name>
<dbReference type="EMBL" id="BKZV01000001">
    <property type="protein sequence ID" value="GER81681.1"/>
    <property type="molecule type" value="Genomic_DNA"/>
</dbReference>
<evidence type="ECO:0000256" key="7">
    <source>
        <dbReference type="ARBA" id="ARBA00049972"/>
    </source>
</evidence>
<evidence type="ECO:0000313" key="11">
    <source>
        <dbReference type="Proteomes" id="UP000334820"/>
    </source>
</evidence>
<feature type="binding site" evidence="8">
    <location>
        <position position="378"/>
    </location>
    <ligand>
        <name>Mn(2+)</name>
        <dbReference type="ChEBI" id="CHEBI:29035"/>
        <label>1</label>
    </ligand>
</feature>
<evidence type="ECO:0000256" key="6">
    <source>
        <dbReference type="ARBA" id="ARBA00022801"/>
    </source>
</evidence>
<keyword evidence="8" id="KW-0963">Cytoplasm</keyword>
<feature type="binding site" evidence="8">
    <location>
        <position position="296"/>
    </location>
    <ligand>
        <name>Mn(2+)</name>
        <dbReference type="ChEBI" id="CHEBI:29035"/>
        <label>2</label>
    </ligand>
</feature>
<evidence type="ECO:0000256" key="1">
    <source>
        <dbReference type="ARBA" id="ARBA00000135"/>
    </source>
</evidence>
<evidence type="ECO:0000256" key="2">
    <source>
        <dbReference type="ARBA" id="ARBA00000967"/>
    </source>
</evidence>
<comment type="catalytic activity">
    <reaction evidence="1 8">
        <text>Release of an N-terminal amino acid, Xaa-|-Yaa-, in which Xaa is preferably Leu, but may be other amino acids including Pro although not Arg or Lys, and Yaa may be Pro. Amino acid amides and methyl esters are also readily hydrolyzed, but rates on arylamides are exceedingly low.</text>
        <dbReference type="EC" id="3.4.11.1"/>
    </reaction>
</comment>
<dbReference type="HAMAP" id="MF_00181">
    <property type="entry name" value="Cytosol_peptidase_M17"/>
    <property type="match status" value="1"/>
</dbReference>
<dbReference type="Pfam" id="PF02789">
    <property type="entry name" value="Peptidase_M17_N"/>
    <property type="match status" value="1"/>
</dbReference>
<dbReference type="GO" id="GO:0006508">
    <property type="term" value="P:proteolysis"/>
    <property type="evidence" value="ECO:0007669"/>
    <property type="project" value="UniProtKB-KW"/>
</dbReference>
<feature type="binding site" evidence="8">
    <location>
        <position position="380"/>
    </location>
    <ligand>
        <name>Mn(2+)</name>
        <dbReference type="ChEBI" id="CHEBI:29035"/>
        <label>2</label>
    </ligand>
</feature>
<dbReference type="InterPro" id="IPR008283">
    <property type="entry name" value="Peptidase_M17_N"/>
</dbReference>
<dbReference type="Gene3D" id="3.40.630.10">
    <property type="entry name" value="Zn peptidases"/>
    <property type="match status" value="1"/>
</dbReference>
<comment type="subcellular location">
    <subcellularLocation>
        <location evidence="8">Cytoplasm</location>
    </subcellularLocation>
</comment>
<evidence type="ECO:0000313" key="10">
    <source>
        <dbReference type="EMBL" id="GER81681.1"/>
    </source>
</evidence>
<keyword evidence="8" id="KW-0464">Manganese</keyword>
<keyword evidence="4 8" id="KW-0031">Aminopeptidase</keyword>
<dbReference type="Gene3D" id="3.40.220.10">
    <property type="entry name" value="Leucine Aminopeptidase, subunit E, domain 1"/>
    <property type="match status" value="1"/>
</dbReference>
<dbReference type="PANTHER" id="PTHR11963:SF23">
    <property type="entry name" value="CYTOSOL AMINOPEPTIDASE"/>
    <property type="match status" value="1"/>
</dbReference>
<organism evidence="10 11">
    <name type="scientific">Thermogemmatispora aurantia</name>
    <dbReference type="NCBI Taxonomy" id="2045279"/>
    <lineage>
        <taxon>Bacteria</taxon>
        <taxon>Bacillati</taxon>
        <taxon>Chloroflexota</taxon>
        <taxon>Ktedonobacteria</taxon>
        <taxon>Thermogemmatisporales</taxon>
        <taxon>Thermogemmatisporaceae</taxon>
        <taxon>Thermogemmatispora</taxon>
    </lineage>
</organism>
<dbReference type="GO" id="GO:0005737">
    <property type="term" value="C:cytoplasm"/>
    <property type="evidence" value="ECO:0007669"/>
    <property type="project" value="UniProtKB-SubCell"/>
</dbReference>
<dbReference type="InterPro" id="IPR011356">
    <property type="entry name" value="Leucine_aapep/pepB"/>
</dbReference>
<feature type="binding site" evidence="8">
    <location>
        <position position="380"/>
    </location>
    <ligand>
        <name>Mn(2+)</name>
        <dbReference type="ChEBI" id="CHEBI:29035"/>
        <label>1</label>
    </ligand>
</feature>
<evidence type="ECO:0000259" key="9">
    <source>
        <dbReference type="PROSITE" id="PS00631"/>
    </source>
</evidence>
<comment type="catalytic activity">
    <reaction evidence="2 8">
        <text>Release of an N-terminal amino acid, preferentially leucine, but not glutamic or aspartic acids.</text>
        <dbReference type="EC" id="3.4.11.10"/>
    </reaction>
</comment>
<comment type="cofactor">
    <cofactor evidence="8">
        <name>Mn(2+)</name>
        <dbReference type="ChEBI" id="CHEBI:29035"/>
    </cofactor>
    <text evidence="8">Binds 2 manganese ions per subunit.</text>
</comment>
<comment type="similarity">
    <text evidence="3 8">Belongs to the peptidase M17 family.</text>
</comment>
<dbReference type="SUPFAM" id="SSF52949">
    <property type="entry name" value="Macro domain-like"/>
    <property type="match status" value="1"/>
</dbReference>
<dbReference type="PANTHER" id="PTHR11963">
    <property type="entry name" value="LEUCINE AMINOPEPTIDASE-RELATED"/>
    <property type="match status" value="1"/>
</dbReference>
<keyword evidence="11" id="KW-1185">Reference proteome</keyword>
<gene>
    <name evidence="8 10" type="primary">pepA</name>
    <name evidence="10" type="ORF">KTAU_03190</name>
</gene>
<dbReference type="EC" id="3.4.11.10" evidence="8"/>
<keyword evidence="8" id="KW-0479">Metal-binding</keyword>
<dbReference type="NCBIfam" id="NF002074">
    <property type="entry name" value="PRK00913.1-4"/>
    <property type="match status" value="1"/>
</dbReference>
<dbReference type="NCBIfam" id="NF002073">
    <property type="entry name" value="PRK00913.1-2"/>
    <property type="match status" value="1"/>
</dbReference>
<keyword evidence="6 8" id="KW-0378">Hydrolase</keyword>
<dbReference type="CDD" id="cd00433">
    <property type="entry name" value="Peptidase_M17"/>
    <property type="match status" value="1"/>
</dbReference>
<dbReference type="SUPFAM" id="SSF53187">
    <property type="entry name" value="Zn-dependent exopeptidases"/>
    <property type="match status" value="1"/>
</dbReference>
<dbReference type="Proteomes" id="UP000334820">
    <property type="component" value="Unassembled WGS sequence"/>
</dbReference>
<evidence type="ECO:0000256" key="4">
    <source>
        <dbReference type="ARBA" id="ARBA00022438"/>
    </source>
</evidence>
<protein>
    <recommendedName>
        <fullName evidence="8">Probable cytosol aminopeptidase</fullName>
        <ecNumber evidence="8">3.4.11.1</ecNumber>
    </recommendedName>
    <alternativeName>
        <fullName evidence="8">Leucine aminopeptidase</fullName>
        <shortName evidence="8">LAP</shortName>
        <ecNumber evidence="8">3.4.11.10</ecNumber>
    </alternativeName>
    <alternativeName>
        <fullName evidence="8">Leucyl aminopeptidase</fullName>
    </alternativeName>
</protein>
<feature type="binding site" evidence="8">
    <location>
        <position position="319"/>
    </location>
    <ligand>
        <name>Mn(2+)</name>
        <dbReference type="ChEBI" id="CHEBI:29035"/>
        <label>2</label>
    </ligand>
</feature>
<dbReference type="InterPro" id="IPR023042">
    <property type="entry name" value="Peptidase_M17_leu_NH2_pept"/>
</dbReference>
<comment type="function">
    <text evidence="7 8">Presumably involved in the processing and regular turnover of intracellular proteins. Catalyzes the removal of unsubstituted N-terminal amino acids from various peptides.</text>
</comment>
<evidence type="ECO:0000256" key="3">
    <source>
        <dbReference type="ARBA" id="ARBA00009528"/>
    </source>
</evidence>
<evidence type="ECO:0000256" key="5">
    <source>
        <dbReference type="ARBA" id="ARBA00022670"/>
    </source>
</evidence>
<dbReference type="GO" id="GO:0030145">
    <property type="term" value="F:manganese ion binding"/>
    <property type="evidence" value="ECO:0007669"/>
    <property type="project" value="UniProtKB-UniRule"/>
</dbReference>